<feature type="compositionally biased region" description="Acidic residues" evidence="2">
    <location>
        <begin position="1145"/>
        <end position="1161"/>
    </location>
</feature>
<feature type="compositionally biased region" description="Basic and acidic residues" evidence="2">
    <location>
        <begin position="704"/>
        <end position="719"/>
    </location>
</feature>
<feature type="compositionally biased region" description="Polar residues" evidence="2">
    <location>
        <begin position="641"/>
        <end position="650"/>
    </location>
</feature>
<proteinExistence type="predicted"/>
<feature type="compositionally biased region" description="Low complexity" evidence="2">
    <location>
        <begin position="1095"/>
        <end position="1104"/>
    </location>
</feature>
<dbReference type="Pfam" id="PF10650">
    <property type="entry name" value="zf-C3H1"/>
    <property type="match status" value="1"/>
</dbReference>
<feature type="compositionally biased region" description="Acidic residues" evidence="2">
    <location>
        <begin position="1079"/>
        <end position="1094"/>
    </location>
</feature>
<feature type="compositionally biased region" description="Low complexity" evidence="2">
    <location>
        <begin position="118"/>
        <end position="127"/>
    </location>
</feature>
<feature type="region of interest" description="Disordered" evidence="2">
    <location>
        <begin position="364"/>
        <end position="438"/>
    </location>
</feature>
<feature type="compositionally biased region" description="Polar residues" evidence="2">
    <location>
        <begin position="229"/>
        <end position="241"/>
    </location>
</feature>
<protein>
    <recommendedName>
        <fullName evidence="3">Putative zinc-finger domain-containing protein</fullName>
    </recommendedName>
</protein>
<feature type="compositionally biased region" description="Polar residues" evidence="2">
    <location>
        <begin position="1017"/>
        <end position="1028"/>
    </location>
</feature>
<feature type="compositionally biased region" description="Polar residues" evidence="2">
    <location>
        <begin position="208"/>
        <end position="221"/>
    </location>
</feature>
<feature type="compositionally biased region" description="Pro residues" evidence="2">
    <location>
        <begin position="107"/>
        <end position="117"/>
    </location>
</feature>
<comment type="caution">
    <text evidence="4">The sequence shown here is derived from an EMBL/GenBank/DDBJ whole genome shotgun (WGS) entry which is preliminary data.</text>
</comment>
<feature type="compositionally biased region" description="Polar residues" evidence="2">
    <location>
        <begin position="497"/>
        <end position="516"/>
    </location>
</feature>
<feature type="compositionally biased region" description="Acidic residues" evidence="2">
    <location>
        <begin position="1232"/>
        <end position="1242"/>
    </location>
</feature>
<feature type="compositionally biased region" description="Polar residues" evidence="2">
    <location>
        <begin position="157"/>
        <end position="166"/>
    </location>
</feature>
<feature type="compositionally biased region" description="Low complexity" evidence="2">
    <location>
        <begin position="1"/>
        <end position="27"/>
    </location>
</feature>
<feature type="compositionally biased region" description="Basic and acidic residues" evidence="2">
    <location>
        <begin position="802"/>
        <end position="825"/>
    </location>
</feature>
<feature type="region of interest" description="Disordered" evidence="2">
    <location>
        <begin position="1061"/>
        <end position="1243"/>
    </location>
</feature>
<organism evidence="4 5">
    <name type="scientific">Venturia inaequalis</name>
    <name type="common">Apple scab fungus</name>
    <dbReference type="NCBI Taxonomy" id="5025"/>
    <lineage>
        <taxon>Eukaryota</taxon>
        <taxon>Fungi</taxon>
        <taxon>Dikarya</taxon>
        <taxon>Ascomycota</taxon>
        <taxon>Pezizomycotina</taxon>
        <taxon>Dothideomycetes</taxon>
        <taxon>Pleosporomycetidae</taxon>
        <taxon>Venturiales</taxon>
        <taxon>Venturiaceae</taxon>
        <taxon>Venturia</taxon>
    </lineage>
</organism>
<dbReference type="InterPro" id="IPR019607">
    <property type="entry name" value="Putative_zinc-finger_domain"/>
</dbReference>
<name>A0A8H3YRX7_VENIN</name>
<feature type="compositionally biased region" description="Polar residues" evidence="2">
    <location>
        <begin position="829"/>
        <end position="844"/>
    </location>
</feature>
<feature type="region of interest" description="Disordered" evidence="2">
    <location>
        <begin position="1"/>
        <end position="66"/>
    </location>
</feature>
<feature type="region of interest" description="Disordered" evidence="2">
    <location>
        <begin position="473"/>
        <end position="874"/>
    </location>
</feature>
<feature type="region of interest" description="Disordered" evidence="2">
    <location>
        <begin position="295"/>
        <end position="314"/>
    </location>
</feature>
<feature type="domain" description="Putative zinc-finger" evidence="3">
    <location>
        <begin position="1556"/>
        <end position="1577"/>
    </location>
</feature>
<feature type="compositionally biased region" description="Basic and acidic residues" evidence="2">
    <location>
        <begin position="523"/>
        <end position="536"/>
    </location>
</feature>
<evidence type="ECO:0000256" key="2">
    <source>
        <dbReference type="SAM" id="MobiDB-lite"/>
    </source>
</evidence>
<feature type="compositionally biased region" description="Low complexity" evidence="2">
    <location>
        <begin position="296"/>
        <end position="314"/>
    </location>
</feature>
<feature type="compositionally biased region" description="Acidic residues" evidence="2">
    <location>
        <begin position="145"/>
        <end position="154"/>
    </location>
</feature>
<feature type="compositionally biased region" description="Low complexity" evidence="2">
    <location>
        <begin position="473"/>
        <end position="494"/>
    </location>
</feature>
<feature type="compositionally biased region" description="Acidic residues" evidence="2">
    <location>
        <begin position="1124"/>
        <end position="1134"/>
    </location>
</feature>
<evidence type="ECO:0000313" key="4">
    <source>
        <dbReference type="EMBL" id="KAE9967256.1"/>
    </source>
</evidence>
<gene>
    <name evidence="4" type="ORF">EG328_008310</name>
</gene>
<feature type="compositionally biased region" description="Polar residues" evidence="2">
    <location>
        <begin position="613"/>
        <end position="627"/>
    </location>
</feature>
<feature type="coiled-coil region" evidence="1">
    <location>
        <begin position="907"/>
        <end position="941"/>
    </location>
</feature>
<feature type="compositionally biased region" description="Polar residues" evidence="2">
    <location>
        <begin position="28"/>
        <end position="43"/>
    </location>
</feature>
<feature type="compositionally biased region" description="Polar residues" evidence="2">
    <location>
        <begin position="537"/>
        <end position="573"/>
    </location>
</feature>
<feature type="region of interest" description="Disordered" evidence="2">
    <location>
        <begin position="967"/>
        <end position="1048"/>
    </location>
</feature>
<feature type="compositionally biased region" description="Acidic residues" evidence="2">
    <location>
        <begin position="1002"/>
        <end position="1012"/>
    </location>
</feature>
<evidence type="ECO:0000259" key="3">
    <source>
        <dbReference type="Pfam" id="PF10650"/>
    </source>
</evidence>
<feature type="compositionally biased region" description="Basic and acidic residues" evidence="2">
    <location>
        <begin position="135"/>
        <end position="144"/>
    </location>
</feature>
<dbReference type="EMBL" id="WNWS01000467">
    <property type="protein sequence ID" value="KAE9967256.1"/>
    <property type="molecule type" value="Genomic_DNA"/>
</dbReference>
<feature type="compositionally biased region" description="Acidic residues" evidence="2">
    <location>
        <begin position="720"/>
        <end position="745"/>
    </location>
</feature>
<keyword evidence="1" id="KW-0175">Coiled coil</keyword>
<feature type="compositionally biased region" description="Polar residues" evidence="2">
    <location>
        <begin position="585"/>
        <end position="596"/>
    </location>
</feature>
<feature type="compositionally biased region" description="Basic and acidic residues" evidence="2">
    <location>
        <begin position="1199"/>
        <end position="1209"/>
    </location>
</feature>
<feature type="compositionally biased region" description="Polar residues" evidence="2">
    <location>
        <begin position="185"/>
        <end position="200"/>
    </location>
</feature>
<dbReference type="Proteomes" id="UP000447873">
    <property type="component" value="Unassembled WGS sequence"/>
</dbReference>
<accession>A0A8H3YRX7</accession>
<evidence type="ECO:0000313" key="5">
    <source>
        <dbReference type="Proteomes" id="UP000447873"/>
    </source>
</evidence>
<evidence type="ECO:0000256" key="1">
    <source>
        <dbReference type="SAM" id="Coils"/>
    </source>
</evidence>
<feature type="compositionally biased region" description="Polar residues" evidence="2">
    <location>
        <begin position="853"/>
        <end position="874"/>
    </location>
</feature>
<sequence>MTNYGFPQAPFTPFYQQQQQQQAQQPPGTMNQEPYQNQSYASTPQNPPQYQQPFPGIPGVGMPTPVLDQNQMAYFWQQLASGNPALPSNVPLPQTSPVQPTSFSLPPYAPPPLPQTQPAPTQSSPTLDANLQHSRVNELGKSDREEGELSEEGEVSTPDSRGSGSWKNGRRVNNNNNRKNDSRGKANQGTPRTALSQQRANTRKENVPFQTPKTQIKQAKNNPPAPRSQPASTTKPPVSKSQTKKPDLRQEAMEAVNGLHTHGISYSALAKESIFDGFDKDLLRQLFKDAGISLEQPSPKQASPPQQPQVPQLPEQVPSVQAIPSLIPSGIDPALVNLLSQGGMNLDAQTLAKLAKAMGQNSLNSIPSPTPPTTQQIAPSNQSIIPGLAPSSQPAQPLAKPRTEIIKTPQVDKFQTPIHQTKPVLEKKPASSTGQPSAREAYLAKLAAAKNKKKGATTPGLPSSEITKPVIQQPPQAPKAVPAPVAAKVSTPVKQPIRQTQKPSSLLNAPGSTPSRSMVKMDVLQRKLDAERKAKQAQETAKANAQLAQLPPSRSDSVSSIEYNQSNPGSAQSAAGIGEVHEDWTQSGSATPSTGAQAVGTPNGIPSIPGLFPTSQRLQPANNWQPPVQSPMFSLPARPEPSNQYQNQTAHVLPPRPPPVASAPAPSPRPPVQAPRPPAWQSEVSRKRPASAVAGPPSFAPAKRQHEYSWNKRYNRPDVEADESVVIDISSDDDDDGDDMEIDDEFQTKATAPAAKSLPAQKTMANRALPPGLSGPNSALASPAAVSTPDPIGTAQTGNQQRLDELAEMKKRLQEQLKKKQELKKSKLATSGQQTPVPDSSNAALGSVAAPKTGTSQAQNGPETVIAESSNNTPTKKSVAATTQLIPTPVLSSPQLQGRRSGLEAEISNDELLLLQMQKKMEEMQAKINRNKTELAQELEEIGIDTQGMSMETMEAVKEDIAQATQDDAAISHSEPEAETTLVLEPALPVNMDTQMTKSESENEEGEIDETQEASKDSLSQPSQIEVTESSDRIRTIPATHESASLAIVAPVVIARDEDPVLEAAVEVDDKMSESSDSSSEDDDDEDDRDEYEPEPLLAPAAEPMTLDDDSDDDKMSTSSESSDSSDSDDDIADDAQLSIHEQAIEEESSEDSDSSDEDEVYQTRLETPAQPAPGVAVAETDGDAAETTLVVGQISKEAVADVEGKSSDSSEDGEISENDSSSAQQLQLEAAMDEEEDDYEPEVAHLPVSDPILASPPIADVSNEIPCPDSIAVPTDLAVSTIDLPEAVSSGPSAATVSGHGFVLPGLGSTVAYMPQPAASTDSMPAVMKDQVMENDGDDEYVPPVATVAPQDDEVLSDDDADLYEPSPVDPTVGISTELPATTGATEAGLSSDEDEPMTVDDGNVHKLPPESDHMMDVDNESKLVPGLEAASIVESVVATPTESTQRSTPILDISAASPDASNVPSVIADDLAPELRSAADAINTAVRHTNLHELQADSTQASATPSTPSANFVPYSSPLRMFKAYRYHSNFRNDVAGGFKSLTYSNTIDPGLPLCPIEMAGASCDDPNCAGQHMRDMGLADNMILVQLGSLNPGRNDEDKKRWADGLRTLIGSLRTQGVKETDVVASQIASYRRNFFKDPTRIFDI</sequence>
<feature type="region of interest" description="Disordered" evidence="2">
    <location>
        <begin position="1366"/>
        <end position="1402"/>
    </location>
</feature>
<feature type="region of interest" description="Disordered" evidence="2">
    <location>
        <begin position="82"/>
        <end position="256"/>
    </location>
</feature>
<reference evidence="4 5" key="1">
    <citation type="submission" date="2018-12" db="EMBL/GenBank/DDBJ databases">
        <title>Venturia inaequalis Genome Resource.</title>
        <authorList>
            <person name="Lichtner F.J."/>
        </authorList>
    </citation>
    <scope>NUCLEOTIDE SEQUENCE [LARGE SCALE GENOMIC DNA]</scope>
    <source>
        <strain evidence="4 5">120213</strain>
    </source>
</reference>
<feature type="compositionally biased region" description="Pro residues" evidence="2">
    <location>
        <begin position="654"/>
        <end position="678"/>
    </location>
</feature>